<dbReference type="InterPro" id="IPR036271">
    <property type="entry name" value="Tet_transcr_reg_TetR-rel_C_sf"/>
</dbReference>
<dbReference type="PROSITE" id="PS50977">
    <property type="entry name" value="HTH_TETR_2"/>
    <property type="match status" value="1"/>
</dbReference>
<protein>
    <submittedName>
        <fullName evidence="6">TetR/AcrR family transcriptional regulator</fullName>
    </submittedName>
</protein>
<dbReference type="Gene3D" id="1.10.357.10">
    <property type="entry name" value="Tetracycline Repressor, domain 2"/>
    <property type="match status" value="1"/>
</dbReference>
<dbReference type="PRINTS" id="PR00455">
    <property type="entry name" value="HTHTETR"/>
</dbReference>
<evidence type="ECO:0000256" key="4">
    <source>
        <dbReference type="PROSITE-ProRule" id="PRU00335"/>
    </source>
</evidence>
<gene>
    <name evidence="6" type="ORF">IXC47_09910</name>
</gene>
<dbReference type="Proteomes" id="UP000657372">
    <property type="component" value="Unassembled WGS sequence"/>
</dbReference>
<sequence>MVDKREVLVQTAMKLFAQGGYTGVGIDRIIAEAGIAKMTLYKYFPSKQDLIMEVLTQRDVFFRTSLMSYVDQQEGQAQKILALFTWHDQWFKRKDFNGCMFINAAAEFHERKNPIHQISALHKNLIIDYIESLLRETHGAQAHKLATQINMLLDGAIDAAHLTGNPDAAMQAWEVAQYLVERPH</sequence>
<dbReference type="EMBL" id="JADOEL010000006">
    <property type="protein sequence ID" value="MBF8177995.1"/>
    <property type="molecule type" value="Genomic_DNA"/>
</dbReference>
<dbReference type="Pfam" id="PF00440">
    <property type="entry name" value="TetR_N"/>
    <property type="match status" value="1"/>
</dbReference>
<dbReference type="InterPro" id="IPR001647">
    <property type="entry name" value="HTH_TetR"/>
</dbReference>
<comment type="caution">
    <text evidence="6">The sequence shown here is derived from an EMBL/GenBank/DDBJ whole genome shotgun (WGS) entry which is preliminary data.</text>
</comment>
<evidence type="ECO:0000313" key="6">
    <source>
        <dbReference type="EMBL" id="MBF8177995.1"/>
    </source>
</evidence>
<keyword evidence="7" id="KW-1185">Reference proteome</keyword>
<dbReference type="RefSeq" id="WP_195875530.1">
    <property type="nucleotide sequence ID" value="NZ_JADOEL010000006.1"/>
</dbReference>
<dbReference type="PANTHER" id="PTHR47506:SF6">
    <property type="entry name" value="HTH-TYPE TRANSCRIPTIONAL REPRESSOR NEMR"/>
    <property type="match status" value="1"/>
</dbReference>
<dbReference type="PANTHER" id="PTHR47506">
    <property type="entry name" value="TRANSCRIPTIONAL REGULATORY PROTEIN"/>
    <property type="match status" value="1"/>
</dbReference>
<name>A0ABS0ETE4_9BURK</name>
<keyword evidence="3" id="KW-0804">Transcription</keyword>
<keyword evidence="1" id="KW-0805">Transcription regulation</keyword>
<organism evidence="6 7">
    <name type="scientific">Herminiimonas contaminans</name>
    <dbReference type="NCBI Taxonomy" id="1111140"/>
    <lineage>
        <taxon>Bacteria</taxon>
        <taxon>Pseudomonadati</taxon>
        <taxon>Pseudomonadota</taxon>
        <taxon>Betaproteobacteria</taxon>
        <taxon>Burkholderiales</taxon>
        <taxon>Oxalobacteraceae</taxon>
        <taxon>Herminiimonas</taxon>
    </lineage>
</organism>
<accession>A0ABS0ETE4</accession>
<evidence type="ECO:0000259" key="5">
    <source>
        <dbReference type="PROSITE" id="PS50977"/>
    </source>
</evidence>
<dbReference type="SUPFAM" id="SSF46689">
    <property type="entry name" value="Homeodomain-like"/>
    <property type="match status" value="1"/>
</dbReference>
<feature type="domain" description="HTH tetR-type" evidence="5">
    <location>
        <begin position="2"/>
        <end position="62"/>
    </location>
</feature>
<feature type="DNA-binding region" description="H-T-H motif" evidence="4">
    <location>
        <begin position="25"/>
        <end position="44"/>
    </location>
</feature>
<proteinExistence type="predicted"/>
<evidence type="ECO:0000256" key="1">
    <source>
        <dbReference type="ARBA" id="ARBA00023015"/>
    </source>
</evidence>
<dbReference type="Pfam" id="PF16925">
    <property type="entry name" value="TetR_C_13"/>
    <property type="match status" value="1"/>
</dbReference>
<evidence type="ECO:0000256" key="3">
    <source>
        <dbReference type="ARBA" id="ARBA00023163"/>
    </source>
</evidence>
<reference evidence="6 7" key="1">
    <citation type="submission" date="2020-11" db="EMBL/GenBank/DDBJ databases">
        <title>WGS of Herminiimonas contaminans strain Marseille-Q4544 isolated from planarians Schmidtea mediterranea.</title>
        <authorList>
            <person name="Kangale L."/>
        </authorList>
    </citation>
    <scope>NUCLEOTIDE SEQUENCE [LARGE SCALE GENOMIC DNA]</scope>
    <source>
        <strain evidence="6 7">Marseille-Q4544</strain>
    </source>
</reference>
<keyword evidence="2 4" id="KW-0238">DNA-binding</keyword>
<evidence type="ECO:0000256" key="2">
    <source>
        <dbReference type="ARBA" id="ARBA00023125"/>
    </source>
</evidence>
<dbReference type="InterPro" id="IPR011075">
    <property type="entry name" value="TetR_C"/>
</dbReference>
<dbReference type="SUPFAM" id="SSF48498">
    <property type="entry name" value="Tetracyclin repressor-like, C-terminal domain"/>
    <property type="match status" value="1"/>
</dbReference>
<dbReference type="InterPro" id="IPR009057">
    <property type="entry name" value="Homeodomain-like_sf"/>
</dbReference>
<evidence type="ECO:0000313" key="7">
    <source>
        <dbReference type="Proteomes" id="UP000657372"/>
    </source>
</evidence>